<reference evidence="8 9" key="1">
    <citation type="submission" date="2017-10" db="EMBL/GenBank/DDBJ databases">
        <title>Sequencing the genomes of 1000 actinobacteria strains.</title>
        <authorList>
            <person name="Klenk H.-P."/>
        </authorList>
    </citation>
    <scope>NUCLEOTIDE SEQUENCE [LARGE SCALE GENOMIC DNA]</scope>
    <source>
        <strain evidence="8 9">DSM 21574</strain>
    </source>
</reference>
<dbReference type="InterPro" id="IPR004960">
    <property type="entry name" value="LipA_acyltrans"/>
</dbReference>
<dbReference type="RefSeq" id="WP_098456951.1">
    <property type="nucleotide sequence ID" value="NZ_PDJH01000001.1"/>
</dbReference>
<keyword evidence="9" id="KW-1185">Reference proteome</keyword>
<evidence type="ECO:0000313" key="8">
    <source>
        <dbReference type="EMBL" id="PFG35683.1"/>
    </source>
</evidence>
<dbReference type="GO" id="GO:0016746">
    <property type="term" value="F:acyltransferase activity"/>
    <property type="evidence" value="ECO:0007669"/>
    <property type="project" value="UniProtKB-KW"/>
</dbReference>
<keyword evidence="5" id="KW-0472">Membrane</keyword>
<evidence type="ECO:0000256" key="2">
    <source>
        <dbReference type="ARBA" id="ARBA00022475"/>
    </source>
</evidence>
<keyword evidence="4 8" id="KW-0808">Transferase</keyword>
<feature type="compositionally biased region" description="Low complexity" evidence="7">
    <location>
        <begin position="311"/>
        <end position="321"/>
    </location>
</feature>
<evidence type="ECO:0000256" key="7">
    <source>
        <dbReference type="SAM" id="MobiDB-lite"/>
    </source>
</evidence>
<comment type="subcellular location">
    <subcellularLocation>
        <location evidence="1">Cell inner membrane</location>
    </subcellularLocation>
</comment>
<evidence type="ECO:0000256" key="1">
    <source>
        <dbReference type="ARBA" id="ARBA00004533"/>
    </source>
</evidence>
<dbReference type="PANTHER" id="PTHR30606:SF10">
    <property type="entry name" value="PHOSPHATIDYLINOSITOL MANNOSIDE ACYLTRANSFERASE"/>
    <property type="match status" value="1"/>
</dbReference>
<name>A0A2A9EA40_9MICO</name>
<proteinExistence type="predicted"/>
<dbReference type="CDD" id="cd07984">
    <property type="entry name" value="LPLAT_LABLAT-like"/>
    <property type="match status" value="1"/>
</dbReference>
<evidence type="ECO:0000256" key="4">
    <source>
        <dbReference type="ARBA" id="ARBA00022679"/>
    </source>
</evidence>
<gene>
    <name evidence="8" type="ORF">ATL41_0378</name>
</gene>
<dbReference type="PANTHER" id="PTHR30606">
    <property type="entry name" value="LIPID A BIOSYNTHESIS LAUROYL ACYLTRANSFERASE"/>
    <property type="match status" value="1"/>
</dbReference>
<dbReference type="OrthoDB" id="9803456at2"/>
<dbReference type="Pfam" id="PF03279">
    <property type="entry name" value="Lip_A_acyltrans"/>
    <property type="match status" value="1"/>
</dbReference>
<keyword evidence="6" id="KW-0012">Acyltransferase</keyword>
<feature type="region of interest" description="Disordered" evidence="7">
    <location>
        <begin position="311"/>
        <end position="330"/>
    </location>
</feature>
<evidence type="ECO:0000256" key="3">
    <source>
        <dbReference type="ARBA" id="ARBA00022519"/>
    </source>
</evidence>
<organism evidence="8 9">
    <name type="scientific">Flavimobilis soli</name>
    <dbReference type="NCBI Taxonomy" id="442709"/>
    <lineage>
        <taxon>Bacteria</taxon>
        <taxon>Bacillati</taxon>
        <taxon>Actinomycetota</taxon>
        <taxon>Actinomycetes</taxon>
        <taxon>Micrococcales</taxon>
        <taxon>Jonesiaceae</taxon>
        <taxon>Flavimobilis</taxon>
    </lineage>
</organism>
<dbReference type="EMBL" id="PDJH01000001">
    <property type="protein sequence ID" value="PFG35683.1"/>
    <property type="molecule type" value="Genomic_DNA"/>
</dbReference>
<dbReference type="GO" id="GO:0005886">
    <property type="term" value="C:plasma membrane"/>
    <property type="evidence" value="ECO:0007669"/>
    <property type="project" value="UniProtKB-SubCell"/>
</dbReference>
<evidence type="ECO:0000256" key="6">
    <source>
        <dbReference type="ARBA" id="ARBA00023315"/>
    </source>
</evidence>
<dbReference type="GO" id="GO:0009247">
    <property type="term" value="P:glycolipid biosynthetic process"/>
    <property type="evidence" value="ECO:0007669"/>
    <property type="project" value="UniProtKB-ARBA"/>
</dbReference>
<dbReference type="Proteomes" id="UP000221394">
    <property type="component" value="Unassembled WGS sequence"/>
</dbReference>
<evidence type="ECO:0000313" key="9">
    <source>
        <dbReference type="Proteomes" id="UP000221394"/>
    </source>
</evidence>
<protein>
    <submittedName>
        <fullName evidence="8">KDO2-lipid IV(A) lauroyltransferase</fullName>
    </submittedName>
</protein>
<dbReference type="NCBIfam" id="NF005919">
    <property type="entry name" value="PRK07920.1"/>
    <property type="match status" value="1"/>
</dbReference>
<keyword evidence="2" id="KW-1003">Cell membrane</keyword>
<dbReference type="AlphaFoldDB" id="A0A2A9EA40"/>
<sequence>MRVLDAGRAFQLAWDVLGHLPGGLVRGMFDVAGVAAWALHGSGVRRLEANYARVRPEMSPREVRRLSRAGMRAYMRYYAEVFTLRAMTPEQLEARVRLVDEENVFGPRAEGRSVVAALAHMGNWDLAGAYSGSHIMPVVTVAERLEPPRLYEEFLEFRQSLGMTIHTLGDDGVFGRLLRATQAGGSLVPLLADRDLTARGLEVDMFGRRARVAAGPAALAVATGAPLLPIAMWHERLTGERRRRAGTPWGLVIQFHPAVEVDAELPRRERTLAMTQAWVDALASSIAERPEQWHMLQRVFVEDLDPERYARTTAAAASTEADAAETQEER</sequence>
<evidence type="ECO:0000256" key="5">
    <source>
        <dbReference type="ARBA" id="ARBA00023136"/>
    </source>
</evidence>
<accession>A0A2A9EA40</accession>
<keyword evidence="3" id="KW-0997">Cell inner membrane</keyword>
<comment type="caution">
    <text evidence="8">The sequence shown here is derived from an EMBL/GenBank/DDBJ whole genome shotgun (WGS) entry which is preliminary data.</text>
</comment>